<dbReference type="RefSeq" id="WP_090633899.1">
    <property type="nucleotide sequence ID" value="NZ_CVRB01000002.1"/>
</dbReference>
<dbReference type="STRING" id="1499688.BN000_02061"/>
<dbReference type="Gene3D" id="3.30.70.1430">
    <property type="entry name" value="Multidrug efflux transporter AcrB pore domain"/>
    <property type="match status" value="2"/>
</dbReference>
<keyword evidence="1" id="KW-1133">Transmembrane helix</keyword>
<keyword evidence="1" id="KW-0812">Transmembrane</keyword>
<dbReference type="InterPro" id="IPR000731">
    <property type="entry name" value="SSD"/>
</dbReference>
<dbReference type="PRINTS" id="PR00702">
    <property type="entry name" value="ACRIFLAVINRP"/>
</dbReference>
<gene>
    <name evidence="3" type="ORF">BN000_02061</name>
</gene>
<organism evidence="3 4">
    <name type="scientific">Neobacillus massiliamazoniensis</name>
    <dbReference type="NCBI Taxonomy" id="1499688"/>
    <lineage>
        <taxon>Bacteria</taxon>
        <taxon>Bacillati</taxon>
        <taxon>Bacillota</taxon>
        <taxon>Bacilli</taxon>
        <taxon>Bacillales</taxon>
        <taxon>Bacillaceae</taxon>
        <taxon>Neobacillus</taxon>
    </lineage>
</organism>
<feature type="transmembrane region" description="Helical" evidence="1">
    <location>
        <begin position="892"/>
        <end position="911"/>
    </location>
</feature>
<dbReference type="Gene3D" id="3.30.2090.10">
    <property type="entry name" value="Multidrug efflux transporter AcrB TolC docking domain, DN and DC subdomains"/>
    <property type="match status" value="2"/>
</dbReference>
<feature type="domain" description="SSD" evidence="2">
    <location>
        <begin position="370"/>
        <end position="490"/>
    </location>
</feature>
<dbReference type="EMBL" id="CVRB01000002">
    <property type="protein sequence ID" value="CRK82140.1"/>
    <property type="molecule type" value="Genomic_DNA"/>
</dbReference>
<protein>
    <submittedName>
        <fullName evidence="3">AcrB/AcrD/AcrF family transporter</fullName>
    </submittedName>
</protein>
<keyword evidence="4" id="KW-1185">Reference proteome</keyword>
<evidence type="ECO:0000313" key="3">
    <source>
        <dbReference type="EMBL" id="CRK82140.1"/>
    </source>
</evidence>
<feature type="transmembrane region" description="Helical" evidence="1">
    <location>
        <begin position="382"/>
        <end position="400"/>
    </location>
</feature>
<feature type="transmembrane region" description="Helical" evidence="1">
    <location>
        <begin position="995"/>
        <end position="1021"/>
    </location>
</feature>
<feature type="transmembrane region" description="Helical" evidence="1">
    <location>
        <begin position="866"/>
        <end position="885"/>
    </location>
</feature>
<feature type="transmembrane region" description="Helical" evidence="1">
    <location>
        <begin position="360"/>
        <end position="376"/>
    </location>
</feature>
<name>A0A0U1NVR8_9BACI</name>
<evidence type="ECO:0000313" key="4">
    <source>
        <dbReference type="Proteomes" id="UP000199087"/>
    </source>
</evidence>
<dbReference type="GO" id="GO:0042910">
    <property type="term" value="F:xenobiotic transmembrane transporter activity"/>
    <property type="evidence" value="ECO:0007669"/>
    <property type="project" value="TreeGrafter"/>
</dbReference>
<dbReference type="PROSITE" id="PS50156">
    <property type="entry name" value="SSD"/>
    <property type="match status" value="1"/>
</dbReference>
<sequence length="1047" mass="113317">MKRLIDATMKRSILILTFIALLLVWGGMSAWQIQRDYLPPINNSTLNITVHADHYQAGDVKANITNQIEQAVRVVDGLENVESNSFNGGCLISLNFPMTYDMEKAETQVTKALEGVSLTSDVQKPLVTRLSTNSLPIMRMSLMSSSANNTENTLRTDIQSDVANALKTVPGVKDVVVTGGGSPGYAVTLRMEDLKNAGFTLDDVKHSLEENRVTGLEGTISNQQVSIPVQVSGWAVNQQDLSQLKIHRQDGKSIPLSDVATITNSIVNLQTISRTNGVPSVLIDVMKTPSSNITDVTERIKSKLKDIPEIKNKDTKLSIILDQGQQVNSSLQGLIKEGLLGCLFSMISVFLFFRKVRSTLLIAISLPICLLATTGILKTMGISLNILTVSGLIVAMGRVVDDSIVILDNMNRKVQDGKEISGIHRLSMAVSEMIPAIVSSTATTVAVYVPIALIGGMVSSAFSGFAWSVVIALIISLFVSILVVPTLYNLLWKGQPRSVEDHLEPISKRIFNWGFKRKKFVLITTAILFLLSAAVAAFLPVNLLPSTNPKGQIGVQVEMSQSTSLPEMDTEVKRVEALLKNNPKVDVFSSGLGSSFTPQSDDVFDVGGGWIQKPNVANLSISVKPGTDINDFMIQLKEQLDSLSSKAIYTVTNQNLAGDDTQLKINLTGSDSHTLEYMASTISNQLKAIPGLAVAGLADKVDQVSQYQITLNRKAIELNEIKVEDILNRIQLYTAEEATGSITIDKNKYPLVFHSDIASQNSGNATGNNPSQSLLKLMGNETFLNSKGKEVKLSELASLSPSTDPSVIQEKDGQPFAVVTASITSNDISKVTKQVETTLGNIPLPKGVKYSFAGAPKQVNEMIYEMAIALSFSILLVLIIISAVFRGWKAPLSVLMCIPLSFTGSVIGLFICGKQWNLAALVGLLMLTGIVVTNGIVLVDKIEKNMRIGMEAEEAILKGTLSRVRPILTTAVTTILTLIPLSLSSSTDTVISQTLGIVVVGGLISSTISSLLLIPIMYRWLHRENKVSFSMGLRFGKTKVKQSISNI</sequence>
<dbReference type="Pfam" id="PF00873">
    <property type="entry name" value="ACR_tran"/>
    <property type="match status" value="1"/>
</dbReference>
<dbReference type="Gene3D" id="1.20.1640.10">
    <property type="entry name" value="Multidrug efflux transporter AcrB transmembrane domain"/>
    <property type="match status" value="2"/>
</dbReference>
<feature type="transmembrane region" description="Helical" evidence="1">
    <location>
        <begin position="334"/>
        <end position="353"/>
    </location>
</feature>
<feature type="transmembrane region" description="Helical" evidence="1">
    <location>
        <begin position="464"/>
        <end position="488"/>
    </location>
</feature>
<feature type="transmembrane region" description="Helical" evidence="1">
    <location>
        <begin position="434"/>
        <end position="458"/>
    </location>
</feature>
<dbReference type="OrthoDB" id="9757876at2"/>
<dbReference type="Gene3D" id="3.30.70.1320">
    <property type="entry name" value="Multidrug efflux transporter AcrB pore domain like"/>
    <property type="match status" value="1"/>
</dbReference>
<dbReference type="AlphaFoldDB" id="A0A0U1NVR8"/>
<dbReference type="InterPro" id="IPR027463">
    <property type="entry name" value="AcrB_DN_DC_subdom"/>
</dbReference>
<dbReference type="PANTHER" id="PTHR32063">
    <property type="match status" value="1"/>
</dbReference>
<dbReference type="SUPFAM" id="SSF82714">
    <property type="entry name" value="Multidrug efflux transporter AcrB TolC docking domain, DN and DC subdomains"/>
    <property type="match status" value="1"/>
</dbReference>
<dbReference type="InterPro" id="IPR001036">
    <property type="entry name" value="Acrflvin-R"/>
</dbReference>
<feature type="transmembrane region" description="Helical" evidence="1">
    <location>
        <begin position="966"/>
        <end position="983"/>
    </location>
</feature>
<accession>A0A0U1NVR8</accession>
<dbReference type="Gene3D" id="3.30.70.1440">
    <property type="entry name" value="Multidrug efflux transporter AcrB pore domain"/>
    <property type="match status" value="1"/>
</dbReference>
<evidence type="ECO:0000259" key="2">
    <source>
        <dbReference type="PROSITE" id="PS50156"/>
    </source>
</evidence>
<dbReference type="GO" id="GO:0005886">
    <property type="term" value="C:plasma membrane"/>
    <property type="evidence" value="ECO:0007669"/>
    <property type="project" value="TreeGrafter"/>
</dbReference>
<reference evidence="4" key="1">
    <citation type="submission" date="2015-05" db="EMBL/GenBank/DDBJ databases">
        <authorList>
            <person name="Urmite Genomes"/>
        </authorList>
    </citation>
    <scope>NUCLEOTIDE SEQUENCE [LARGE SCALE GENOMIC DNA]</scope>
    <source>
        <strain evidence="4">LF1</strain>
    </source>
</reference>
<dbReference type="SUPFAM" id="SSF82693">
    <property type="entry name" value="Multidrug efflux transporter AcrB pore domain, PN1, PN2, PC1 and PC2 subdomains"/>
    <property type="match status" value="2"/>
</dbReference>
<proteinExistence type="predicted"/>
<feature type="transmembrane region" description="Helical" evidence="1">
    <location>
        <begin position="917"/>
        <end position="939"/>
    </location>
</feature>
<evidence type="ECO:0000256" key="1">
    <source>
        <dbReference type="SAM" id="Phobius"/>
    </source>
</evidence>
<dbReference type="PANTHER" id="PTHR32063:SF0">
    <property type="entry name" value="SWARMING MOTILITY PROTEIN SWRC"/>
    <property type="match status" value="1"/>
</dbReference>
<dbReference type="Proteomes" id="UP000199087">
    <property type="component" value="Unassembled WGS sequence"/>
</dbReference>
<keyword evidence="1" id="KW-0472">Membrane</keyword>
<feature type="transmembrane region" description="Helical" evidence="1">
    <location>
        <begin position="520"/>
        <end position="539"/>
    </location>
</feature>
<dbReference type="SUPFAM" id="SSF82866">
    <property type="entry name" value="Multidrug efflux transporter AcrB transmembrane domain"/>
    <property type="match status" value="2"/>
</dbReference>